<evidence type="ECO:0000256" key="1">
    <source>
        <dbReference type="PROSITE-ProRule" id="PRU00023"/>
    </source>
</evidence>
<feature type="repeat" description="ANK" evidence="1">
    <location>
        <begin position="40"/>
        <end position="68"/>
    </location>
</feature>
<dbReference type="PROSITE" id="PS50088">
    <property type="entry name" value="ANK_REPEAT"/>
    <property type="match status" value="1"/>
</dbReference>
<dbReference type="InterPro" id="IPR002110">
    <property type="entry name" value="Ankyrin_rpt"/>
</dbReference>
<dbReference type="InterPro" id="IPR036770">
    <property type="entry name" value="Ankyrin_rpt-contain_sf"/>
</dbReference>
<protein>
    <submittedName>
        <fullName evidence="2">Ankyrin repeat domain-containing protein</fullName>
    </submittedName>
</protein>
<dbReference type="Gene3D" id="1.25.40.20">
    <property type="entry name" value="Ankyrin repeat-containing domain"/>
    <property type="match status" value="1"/>
</dbReference>
<evidence type="ECO:0000313" key="3">
    <source>
        <dbReference type="Proteomes" id="UP001180489"/>
    </source>
</evidence>
<evidence type="ECO:0000313" key="2">
    <source>
        <dbReference type="EMBL" id="MDT0474513.1"/>
    </source>
</evidence>
<keyword evidence="3" id="KW-1185">Reference proteome</keyword>
<proteinExistence type="predicted"/>
<dbReference type="Proteomes" id="UP001180489">
    <property type="component" value="Unassembled WGS sequence"/>
</dbReference>
<reference evidence="2" key="1">
    <citation type="submission" date="2024-05" db="EMBL/GenBank/DDBJ databases">
        <title>30 novel species of actinomycetes from the DSMZ collection.</title>
        <authorList>
            <person name="Nouioui I."/>
        </authorList>
    </citation>
    <scope>NUCLEOTIDE SEQUENCE</scope>
    <source>
        <strain evidence="2">DSM 41014</strain>
    </source>
</reference>
<organism evidence="2 3">
    <name type="scientific">Streptomyces hintoniae</name>
    <dbReference type="NCBI Taxonomy" id="3075521"/>
    <lineage>
        <taxon>Bacteria</taxon>
        <taxon>Bacillati</taxon>
        <taxon>Actinomycetota</taxon>
        <taxon>Actinomycetes</taxon>
        <taxon>Kitasatosporales</taxon>
        <taxon>Streptomycetaceae</taxon>
        <taxon>Streptomyces</taxon>
    </lineage>
</organism>
<dbReference type="EMBL" id="JAVRFF010000022">
    <property type="protein sequence ID" value="MDT0474513.1"/>
    <property type="molecule type" value="Genomic_DNA"/>
</dbReference>
<dbReference type="SUPFAM" id="SSF48403">
    <property type="entry name" value="Ankyrin repeat"/>
    <property type="match status" value="1"/>
</dbReference>
<name>A0ABU2UMK4_9ACTN</name>
<sequence length="319" mass="33784">MTAGETGWAGTTWETWRDHDAIRRRLDAGADPEAYGHGRPLHRAAQWGSAEVVAELARRVADVDATEDGVTALWQAVVDRRPENALALAAAGADPWRRSIGGWSPGRLGLAGPTPDLFAVPAGERLTDAERATAVEAARLIDALGSFHHDGTGLACVAGIDAAEAVRRLKATPAPREFADGVVEDPWDHELDETLPLVGVTSVPGGCVVTQPWGYAPQRAGVLRPLSAGTLCYGLYANPKSGNQGRVARDGSIIGSDLHPGGGIDEGDTSEQALFSYLYQGNAIAYACAYAGLRPVDARAVVGPPDLWVMLPERDWLTR</sequence>
<dbReference type="Pfam" id="PF12796">
    <property type="entry name" value="Ank_2"/>
    <property type="match status" value="1"/>
</dbReference>
<accession>A0ABU2UMK4</accession>
<keyword evidence="1" id="KW-0040">ANK repeat</keyword>
<comment type="caution">
    <text evidence="2">The sequence shown here is derived from an EMBL/GenBank/DDBJ whole genome shotgun (WGS) entry which is preliminary data.</text>
</comment>
<gene>
    <name evidence="2" type="ORF">RM863_20520</name>
</gene>
<dbReference type="RefSeq" id="WP_311635985.1">
    <property type="nucleotide sequence ID" value="NZ_JAVRFF010000022.1"/>
</dbReference>